<name>A0A848P289_9RALS</name>
<dbReference type="InterPro" id="IPR029058">
    <property type="entry name" value="AB_hydrolase_fold"/>
</dbReference>
<dbReference type="InterPro" id="IPR050300">
    <property type="entry name" value="GDXG_lipolytic_enzyme"/>
</dbReference>
<dbReference type="Pfam" id="PF07859">
    <property type="entry name" value="Abhydrolase_3"/>
    <property type="match status" value="1"/>
</dbReference>
<accession>A0A848P289</accession>
<comment type="caution">
    <text evidence="4">The sequence shown here is derived from an EMBL/GenBank/DDBJ whole genome shotgun (WGS) entry which is preliminary data.</text>
</comment>
<proteinExistence type="inferred from homology"/>
<evidence type="ECO:0000259" key="3">
    <source>
        <dbReference type="Pfam" id="PF07859"/>
    </source>
</evidence>
<evidence type="ECO:0000313" key="4">
    <source>
        <dbReference type="EMBL" id="NMV39323.1"/>
    </source>
</evidence>
<reference evidence="4 5" key="1">
    <citation type="submission" date="2020-04" db="EMBL/GenBank/DDBJ databases">
        <title>Ralstonia insidiosa genome sequencing and assembly.</title>
        <authorList>
            <person name="Martins R.C.R."/>
            <person name="Perdigao-Neto L.V."/>
            <person name="Levin A.S.S."/>
            <person name="Costa S.F."/>
        </authorList>
    </citation>
    <scope>NUCLEOTIDE SEQUENCE [LARGE SCALE GENOMIC DNA]</scope>
    <source>
        <strain evidence="4 5">5047</strain>
    </source>
</reference>
<dbReference type="InterPro" id="IPR013094">
    <property type="entry name" value="AB_hydrolase_3"/>
</dbReference>
<feature type="domain" description="Alpha/beta hydrolase fold-3" evidence="3">
    <location>
        <begin position="93"/>
        <end position="298"/>
    </location>
</feature>
<dbReference type="Proteomes" id="UP000575469">
    <property type="component" value="Unassembled WGS sequence"/>
</dbReference>
<evidence type="ECO:0000313" key="5">
    <source>
        <dbReference type="Proteomes" id="UP000575469"/>
    </source>
</evidence>
<gene>
    <name evidence="4" type="ORF">HGR00_15520</name>
</gene>
<protein>
    <submittedName>
        <fullName evidence="4">Alpha/beta hydrolase</fullName>
    </submittedName>
</protein>
<keyword evidence="2 4" id="KW-0378">Hydrolase</keyword>
<dbReference type="SUPFAM" id="SSF53474">
    <property type="entry name" value="alpha/beta-Hydrolases"/>
    <property type="match status" value="1"/>
</dbReference>
<dbReference type="PROSITE" id="PS01173">
    <property type="entry name" value="LIPASE_GDXG_HIS"/>
    <property type="match status" value="1"/>
</dbReference>
<dbReference type="Gene3D" id="3.40.50.1820">
    <property type="entry name" value="alpha/beta hydrolase"/>
    <property type="match status" value="1"/>
</dbReference>
<evidence type="ECO:0000256" key="2">
    <source>
        <dbReference type="ARBA" id="ARBA00022801"/>
    </source>
</evidence>
<dbReference type="EMBL" id="JABBZM010000013">
    <property type="protein sequence ID" value="NMV39323.1"/>
    <property type="molecule type" value="Genomic_DNA"/>
</dbReference>
<dbReference type="InterPro" id="IPR002168">
    <property type="entry name" value="Lipase_GDXG_HIS_AS"/>
</dbReference>
<dbReference type="AlphaFoldDB" id="A0A848P289"/>
<dbReference type="PANTHER" id="PTHR48081">
    <property type="entry name" value="AB HYDROLASE SUPERFAMILY PROTEIN C4A8.06C"/>
    <property type="match status" value="1"/>
</dbReference>
<dbReference type="RefSeq" id="WP_169340578.1">
    <property type="nucleotide sequence ID" value="NZ_JABBZM010000013.1"/>
</dbReference>
<dbReference type="PANTHER" id="PTHR48081:SF8">
    <property type="entry name" value="ALPHA_BETA HYDROLASE FOLD-3 DOMAIN-CONTAINING PROTEIN-RELATED"/>
    <property type="match status" value="1"/>
</dbReference>
<organism evidence="4 5">
    <name type="scientific">Ralstonia insidiosa</name>
    <dbReference type="NCBI Taxonomy" id="190721"/>
    <lineage>
        <taxon>Bacteria</taxon>
        <taxon>Pseudomonadati</taxon>
        <taxon>Pseudomonadota</taxon>
        <taxon>Betaproteobacteria</taxon>
        <taxon>Burkholderiales</taxon>
        <taxon>Burkholderiaceae</taxon>
        <taxon>Ralstonia</taxon>
    </lineage>
</organism>
<dbReference type="GO" id="GO:0016787">
    <property type="term" value="F:hydrolase activity"/>
    <property type="evidence" value="ECO:0007669"/>
    <property type="project" value="UniProtKB-KW"/>
</dbReference>
<comment type="similarity">
    <text evidence="1">Belongs to the 'GDXG' lipolytic enzyme family.</text>
</comment>
<sequence>MSSELSWQPLTDVAEDARPLVQAFREAGGLHYGSLPPEPSRANFARSCGLNGLNDIDGVEHRDITVPVTDDEIRVRLYQPDEAEGAGGKGPLVVFLHGGGWVIGSVDTHDGICRLLARQSGCIVASVEYRLAPEHQWPVPLRDCEQALGYLVANAAALSIDASRVVLAGDSAGGSMATIISNAPATGAYQVVGQVLLYPVTDLTASRPSYGRFHGGLPLVAESMQWFRDLYVPAGTPLDQPTLSPLLHAEGRRQPPMFIATVGLDPLCDEGIEYAAMAARAGGLLEHHHLPRHMHGIFTAAGRISTAQNLLELAGLFIRRLSRHS</sequence>
<evidence type="ECO:0000256" key="1">
    <source>
        <dbReference type="ARBA" id="ARBA00010515"/>
    </source>
</evidence>